<feature type="transmembrane region" description="Helical" evidence="8">
    <location>
        <begin position="292"/>
        <end position="309"/>
    </location>
</feature>
<keyword evidence="3" id="KW-0328">Glycosyltransferase</keyword>
<feature type="transmembrane region" description="Helical" evidence="8">
    <location>
        <begin position="157"/>
        <end position="190"/>
    </location>
</feature>
<comment type="caution">
    <text evidence="10">The sequence shown here is derived from an EMBL/GenBank/DDBJ whole genome shotgun (WGS) entry which is preliminary data.</text>
</comment>
<keyword evidence="5 8" id="KW-0812">Transmembrane</keyword>
<feature type="transmembrane region" description="Helical" evidence="8">
    <location>
        <begin position="343"/>
        <end position="360"/>
    </location>
</feature>
<reference evidence="10 11" key="1">
    <citation type="submission" date="2020-02" db="EMBL/GenBank/DDBJ databases">
        <authorList>
            <person name="Chen W.-M."/>
        </authorList>
    </citation>
    <scope>NUCLEOTIDE SEQUENCE [LARGE SCALE GENOMIC DNA]</scope>
    <source>
        <strain evidence="10 11">KDG-16</strain>
    </source>
</reference>
<keyword evidence="4" id="KW-0808">Transferase</keyword>
<organism evidence="10 11">
    <name type="scientific">Flavobacterium difficile</name>
    <dbReference type="NCBI Taxonomy" id="2709659"/>
    <lineage>
        <taxon>Bacteria</taxon>
        <taxon>Pseudomonadati</taxon>
        <taxon>Bacteroidota</taxon>
        <taxon>Flavobacteriia</taxon>
        <taxon>Flavobacteriales</taxon>
        <taxon>Flavobacteriaceae</taxon>
        <taxon>Flavobacterium</taxon>
    </lineage>
</organism>
<accession>A0ABX0I120</accession>
<dbReference type="InterPro" id="IPR050297">
    <property type="entry name" value="LipidA_mod_glycosyltrf_83"/>
</dbReference>
<evidence type="ECO:0000256" key="4">
    <source>
        <dbReference type="ARBA" id="ARBA00022679"/>
    </source>
</evidence>
<evidence type="ECO:0000313" key="10">
    <source>
        <dbReference type="EMBL" id="NHM00499.1"/>
    </source>
</evidence>
<proteinExistence type="predicted"/>
<keyword evidence="2" id="KW-1003">Cell membrane</keyword>
<keyword evidence="7 8" id="KW-0472">Membrane</keyword>
<sequence length="468" mass="55150">MTKKHILYFILIFFWIICYFGLQFDGLYGQDAYEYLRYTEALKYYFKTGKSPGDYFWGVYYPLFGSFLSFIIGNSALALQLISCFSLLVSFLYLNKIIELIYKEKTNQYITFLFFCMSPIILIHSFLVMSDMLTCALLLVSIYYFFSYLSYSKKSSFLFGVAFCLIAILTRYAVAVILFPICLIVLFQLIARKHFKLVAYSIPLIIALSLPHVLVKSQNSLNFLSHNWLTSWDFLNLFKSHFITVDGENSNNCINLIYVFFQIVHPAFFVFGIPLIIYYLKKRRFILTKYQKILLIAIVLYALFLGGIPFQNKRFLIQSFPLLLLFIYPYLQKIILKLKKQNIVFSILFLIQITLAIYVGKQYYDRNLLEKAIVNVMKPYQNKTLYVFDIDVAMKGRGLQFNYKNLFSDKYIKFEKDALVLINEKQLEKQWKGKNPLINWENIQKKCVLVKLKTSDKNWSLYKISALK</sequence>
<feature type="transmembrane region" description="Helical" evidence="8">
    <location>
        <begin position="256"/>
        <end position="280"/>
    </location>
</feature>
<evidence type="ECO:0000256" key="6">
    <source>
        <dbReference type="ARBA" id="ARBA00022989"/>
    </source>
</evidence>
<evidence type="ECO:0000313" key="11">
    <source>
        <dbReference type="Proteomes" id="UP000800984"/>
    </source>
</evidence>
<evidence type="ECO:0000256" key="3">
    <source>
        <dbReference type="ARBA" id="ARBA00022676"/>
    </source>
</evidence>
<dbReference type="EMBL" id="JAAJBT010000001">
    <property type="protein sequence ID" value="NHM00499.1"/>
    <property type="molecule type" value="Genomic_DNA"/>
</dbReference>
<evidence type="ECO:0000256" key="2">
    <source>
        <dbReference type="ARBA" id="ARBA00022475"/>
    </source>
</evidence>
<dbReference type="PANTHER" id="PTHR33908">
    <property type="entry name" value="MANNOSYLTRANSFERASE YKCB-RELATED"/>
    <property type="match status" value="1"/>
</dbReference>
<gene>
    <name evidence="10" type="ORF">G4D72_00070</name>
</gene>
<keyword evidence="6 8" id="KW-1133">Transmembrane helix</keyword>
<dbReference type="PANTHER" id="PTHR33908:SF11">
    <property type="entry name" value="MEMBRANE PROTEIN"/>
    <property type="match status" value="1"/>
</dbReference>
<evidence type="ECO:0000256" key="1">
    <source>
        <dbReference type="ARBA" id="ARBA00004651"/>
    </source>
</evidence>
<dbReference type="RefSeq" id="WP_166075535.1">
    <property type="nucleotide sequence ID" value="NZ_JAAJBT010000001.1"/>
</dbReference>
<dbReference type="Proteomes" id="UP000800984">
    <property type="component" value="Unassembled WGS sequence"/>
</dbReference>
<dbReference type="InterPro" id="IPR038731">
    <property type="entry name" value="RgtA/B/C-like"/>
</dbReference>
<feature type="transmembrane region" description="Helical" evidence="8">
    <location>
        <begin position="112"/>
        <end position="145"/>
    </location>
</feature>
<evidence type="ECO:0000256" key="5">
    <source>
        <dbReference type="ARBA" id="ARBA00022692"/>
    </source>
</evidence>
<feature type="transmembrane region" description="Helical" evidence="8">
    <location>
        <begin position="7"/>
        <end position="24"/>
    </location>
</feature>
<comment type="subcellular location">
    <subcellularLocation>
        <location evidence="1">Cell membrane</location>
        <topology evidence="1">Multi-pass membrane protein</topology>
    </subcellularLocation>
</comment>
<feature type="transmembrane region" description="Helical" evidence="8">
    <location>
        <begin position="197"/>
        <end position="215"/>
    </location>
</feature>
<feature type="domain" description="Glycosyltransferase RgtA/B/C/D-like" evidence="9">
    <location>
        <begin position="66"/>
        <end position="207"/>
    </location>
</feature>
<keyword evidence="11" id="KW-1185">Reference proteome</keyword>
<name>A0ABX0I120_9FLAO</name>
<feature type="transmembrane region" description="Helical" evidence="8">
    <location>
        <begin position="315"/>
        <end position="331"/>
    </location>
</feature>
<feature type="transmembrane region" description="Helical" evidence="8">
    <location>
        <begin position="59"/>
        <end position="92"/>
    </location>
</feature>
<evidence type="ECO:0000259" key="9">
    <source>
        <dbReference type="Pfam" id="PF13231"/>
    </source>
</evidence>
<dbReference type="Pfam" id="PF13231">
    <property type="entry name" value="PMT_2"/>
    <property type="match status" value="1"/>
</dbReference>
<evidence type="ECO:0000256" key="8">
    <source>
        <dbReference type="SAM" id="Phobius"/>
    </source>
</evidence>
<evidence type="ECO:0000256" key="7">
    <source>
        <dbReference type="ARBA" id="ARBA00023136"/>
    </source>
</evidence>
<protein>
    <recommendedName>
        <fullName evidence="9">Glycosyltransferase RgtA/B/C/D-like domain-containing protein</fullName>
    </recommendedName>
</protein>